<dbReference type="Proteomes" id="UP000031443">
    <property type="component" value="Unassembled WGS sequence"/>
</dbReference>
<name>M7ASS2_CHEMY</name>
<gene>
    <name evidence="1" type="ORF">UY3_16952</name>
</gene>
<proteinExistence type="predicted"/>
<protein>
    <submittedName>
        <fullName evidence="1">Uncharacterized protein</fullName>
    </submittedName>
</protein>
<sequence length="104" mass="11369">MALAYPKAMLGDLLYPEEPSLDNEKCHHFLSANIIAVGVRAVQCGEDGINVNPVSRDKVGEVTSFIGPTSVGARDKHLSHIELFFTSGKDTQNVIAKYKLEQII</sequence>
<keyword evidence="2" id="KW-1185">Reference proteome</keyword>
<organism evidence="1 2">
    <name type="scientific">Chelonia mydas</name>
    <name type="common">Green sea-turtle</name>
    <name type="synonym">Chelonia agassizi</name>
    <dbReference type="NCBI Taxonomy" id="8469"/>
    <lineage>
        <taxon>Eukaryota</taxon>
        <taxon>Metazoa</taxon>
        <taxon>Chordata</taxon>
        <taxon>Craniata</taxon>
        <taxon>Vertebrata</taxon>
        <taxon>Euteleostomi</taxon>
        <taxon>Archelosauria</taxon>
        <taxon>Testudinata</taxon>
        <taxon>Testudines</taxon>
        <taxon>Cryptodira</taxon>
        <taxon>Durocryptodira</taxon>
        <taxon>Americhelydia</taxon>
        <taxon>Chelonioidea</taxon>
        <taxon>Cheloniidae</taxon>
        <taxon>Chelonia</taxon>
    </lineage>
</organism>
<evidence type="ECO:0000313" key="2">
    <source>
        <dbReference type="Proteomes" id="UP000031443"/>
    </source>
</evidence>
<dbReference type="AlphaFoldDB" id="M7ASS2"/>
<reference evidence="2" key="1">
    <citation type="journal article" date="2013" name="Nat. Genet.">
        <title>The draft genomes of soft-shell turtle and green sea turtle yield insights into the development and evolution of the turtle-specific body plan.</title>
        <authorList>
            <person name="Wang Z."/>
            <person name="Pascual-Anaya J."/>
            <person name="Zadissa A."/>
            <person name="Li W."/>
            <person name="Niimura Y."/>
            <person name="Huang Z."/>
            <person name="Li C."/>
            <person name="White S."/>
            <person name="Xiong Z."/>
            <person name="Fang D."/>
            <person name="Wang B."/>
            <person name="Ming Y."/>
            <person name="Chen Y."/>
            <person name="Zheng Y."/>
            <person name="Kuraku S."/>
            <person name="Pignatelli M."/>
            <person name="Herrero J."/>
            <person name="Beal K."/>
            <person name="Nozawa M."/>
            <person name="Li Q."/>
            <person name="Wang J."/>
            <person name="Zhang H."/>
            <person name="Yu L."/>
            <person name="Shigenobu S."/>
            <person name="Wang J."/>
            <person name="Liu J."/>
            <person name="Flicek P."/>
            <person name="Searle S."/>
            <person name="Wang J."/>
            <person name="Kuratani S."/>
            <person name="Yin Y."/>
            <person name="Aken B."/>
            <person name="Zhang G."/>
            <person name="Irie N."/>
        </authorList>
    </citation>
    <scope>NUCLEOTIDE SEQUENCE [LARGE SCALE GENOMIC DNA]</scope>
</reference>
<dbReference type="EMBL" id="KB585326">
    <property type="protein sequence ID" value="EMP25955.1"/>
    <property type="molecule type" value="Genomic_DNA"/>
</dbReference>
<accession>M7ASS2</accession>
<evidence type="ECO:0000313" key="1">
    <source>
        <dbReference type="EMBL" id="EMP25955.1"/>
    </source>
</evidence>